<organism evidence="1 2">
    <name type="scientific">Paramecium octaurelia</name>
    <dbReference type="NCBI Taxonomy" id="43137"/>
    <lineage>
        <taxon>Eukaryota</taxon>
        <taxon>Sar</taxon>
        <taxon>Alveolata</taxon>
        <taxon>Ciliophora</taxon>
        <taxon>Intramacronucleata</taxon>
        <taxon>Oligohymenophorea</taxon>
        <taxon>Peniculida</taxon>
        <taxon>Parameciidae</taxon>
        <taxon>Paramecium</taxon>
    </lineage>
</organism>
<gene>
    <name evidence="1" type="ORF">POCTA_138.1.T0470041</name>
</gene>
<dbReference type="EMBL" id="CAJJDP010000047">
    <property type="protein sequence ID" value="CAD8165629.1"/>
    <property type="molecule type" value="Genomic_DNA"/>
</dbReference>
<dbReference type="Proteomes" id="UP000683925">
    <property type="component" value="Unassembled WGS sequence"/>
</dbReference>
<evidence type="ECO:0000313" key="1">
    <source>
        <dbReference type="EMBL" id="CAD8165629.1"/>
    </source>
</evidence>
<comment type="caution">
    <text evidence="1">The sequence shown here is derived from an EMBL/GenBank/DDBJ whole genome shotgun (WGS) entry which is preliminary data.</text>
</comment>
<protein>
    <submittedName>
        <fullName evidence="1">Uncharacterized protein</fullName>
    </submittedName>
</protein>
<proteinExistence type="predicted"/>
<dbReference type="AlphaFoldDB" id="A0A8S1UPG9"/>
<keyword evidence="2" id="KW-1185">Reference proteome</keyword>
<accession>A0A8S1UPG9</accession>
<name>A0A8S1UPG9_PAROT</name>
<evidence type="ECO:0000313" key="2">
    <source>
        <dbReference type="Proteomes" id="UP000683925"/>
    </source>
</evidence>
<sequence>MSINLNLIAQNVNNGLLSYLINGQKLAIILSNISAKIEFDRSFVGNQI</sequence>
<reference evidence="1" key="1">
    <citation type="submission" date="2021-01" db="EMBL/GenBank/DDBJ databases">
        <authorList>
            <consortium name="Genoscope - CEA"/>
            <person name="William W."/>
        </authorList>
    </citation>
    <scope>NUCLEOTIDE SEQUENCE</scope>
</reference>